<reference evidence="1 2" key="1">
    <citation type="submission" date="2016-11" db="EMBL/GenBank/DDBJ databases">
        <title>Networking in microbes: conjugative elements and plasmids in the genus Alteromonas.</title>
        <authorList>
            <person name="Lopez-Perez M."/>
            <person name="Ramon-Marco N."/>
            <person name="Rodriguez-Valera F."/>
        </authorList>
    </citation>
    <scope>NUCLEOTIDE SEQUENCE [LARGE SCALE GENOMIC DNA]</scope>
    <source>
        <strain evidence="1 2">CP48</strain>
        <plasmid evidence="2">pamcp48-600</plasmid>
    </source>
</reference>
<evidence type="ECO:0000313" key="1">
    <source>
        <dbReference type="EMBL" id="APD92044.1"/>
    </source>
</evidence>
<proteinExistence type="predicted"/>
<dbReference type="AlphaFoldDB" id="A0AAC9NTQ2"/>
<organism evidence="1 2">
    <name type="scientific">Alteromonas mediterranea</name>
    <dbReference type="NCBI Taxonomy" id="314275"/>
    <lineage>
        <taxon>Bacteria</taxon>
        <taxon>Pseudomonadati</taxon>
        <taxon>Pseudomonadota</taxon>
        <taxon>Gammaproteobacteria</taxon>
        <taxon>Alteromonadales</taxon>
        <taxon>Alteromonadaceae</taxon>
        <taxon>Alteromonas/Salinimonas group</taxon>
        <taxon>Alteromonas</taxon>
    </lineage>
</organism>
<sequence length="70" mass="8352">MLQSRRKITGTFSQVPEGEEFITHRNPNKPLDCDTLKFIKCTQETRNAHNREFGDQTIHLDQTCWWFQEV</sequence>
<gene>
    <name evidence="1" type="ORF">BM524_19175</name>
</gene>
<protein>
    <submittedName>
        <fullName evidence="1">Uncharacterized protein</fullName>
    </submittedName>
</protein>
<name>A0AAC9NTQ2_9ALTE</name>
<dbReference type="EMBL" id="CP018025">
    <property type="protein sequence ID" value="APD92044.1"/>
    <property type="molecule type" value="Genomic_DNA"/>
</dbReference>
<geneLocation type="plasmid" evidence="2">
    <name>pamcp48-600</name>
</geneLocation>
<dbReference type="RefSeq" id="WP_071960654.1">
    <property type="nucleotide sequence ID" value="NZ_CP018025.1"/>
</dbReference>
<accession>A0AAC9NTQ2</accession>
<evidence type="ECO:0000313" key="2">
    <source>
        <dbReference type="Proteomes" id="UP000182101"/>
    </source>
</evidence>
<keyword evidence="1" id="KW-0614">Plasmid</keyword>
<dbReference type="Proteomes" id="UP000182101">
    <property type="component" value="Plasmid pAMCP48-600"/>
</dbReference>